<evidence type="ECO:0000313" key="3">
    <source>
        <dbReference type="EMBL" id="MBC3846422.1"/>
    </source>
</evidence>
<dbReference type="PANTHER" id="PTHR34216">
    <property type="match status" value="1"/>
</dbReference>
<reference evidence="3 4" key="1">
    <citation type="submission" date="2020-08" db="EMBL/GenBank/DDBJ databases">
        <title>Winogradskyella ouciana sp. nov., isolated from the hadal seawater of the Mariana Trench.</title>
        <authorList>
            <person name="He X."/>
        </authorList>
    </citation>
    <scope>NUCLEOTIDE SEQUENCE [LARGE SCALE GENOMIC DNA]</scope>
    <source>
        <strain evidence="3 4">KCTC 22026</strain>
    </source>
</reference>
<dbReference type="Proteomes" id="UP000607435">
    <property type="component" value="Unassembled WGS sequence"/>
</dbReference>
<dbReference type="Pfam" id="PF01522">
    <property type="entry name" value="Polysacc_deac_1"/>
    <property type="match status" value="1"/>
</dbReference>
<dbReference type="Gene3D" id="3.20.20.370">
    <property type="entry name" value="Glycoside hydrolase/deacetylase"/>
    <property type="match status" value="1"/>
</dbReference>
<dbReference type="CDD" id="cd10967">
    <property type="entry name" value="CE4_GLA_like_6s"/>
    <property type="match status" value="1"/>
</dbReference>
<keyword evidence="4" id="KW-1185">Reference proteome</keyword>
<dbReference type="RefSeq" id="WP_186845540.1">
    <property type="nucleotide sequence ID" value="NZ_JACOME010000002.1"/>
</dbReference>
<name>A0ABR6Y110_9FLAO</name>
<proteinExistence type="predicted"/>
<dbReference type="PROSITE" id="PS51677">
    <property type="entry name" value="NODB"/>
    <property type="match status" value="1"/>
</dbReference>
<comment type="caution">
    <text evidence="3">The sequence shown here is derived from an EMBL/GenBank/DDBJ whole genome shotgun (WGS) entry which is preliminary data.</text>
</comment>
<evidence type="ECO:0000313" key="4">
    <source>
        <dbReference type="Proteomes" id="UP000607435"/>
    </source>
</evidence>
<feature type="domain" description="NodB homology" evidence="2">
    <location>
        <begin position="35"/>
        <end position="246"/>
    </location>
</feature>
<dbReference type="SUPFAM" id="SSF88713">
    <property type="entry name" value="Glycoside hydrolase/deacetylase"/>
    <property type="match status" value="1"/>
</dbReference>
<evidence type="ECO:0000256" key="1">
    <source>
        <dbReference type="ARBA" id="ARBA00022729"/>
    </source>
</evidence>
<accession>A0ABR6Y110</accession>
<organism evidence="3 4">
    <name type="scientific">Winogradskyella echinorum</name>
    <dbReference type="NCBI Taxonomy" id="538189"/>
    <lineage>
        <taxon>Bacteria</taxon>
        <taxon>Pseudomonadati</taxon>
        <taxon>Bacteroidota</taxon>
        <taxon>Flavobacteriia</taxon>
        <taxon>Flavobacteriales</taxon>
        <taxon>Flavobacteriaceae</taxon>
        <taxon>Winogradskyella</taxon>
    </lineage>
</organism>
<dbReference type="PANTHER" id="PTHR34216:SF11">
    <property type="entry name" value="CHITOOLIGOSACCHARIDE DEACETYLASE"/>
    <property type="match status" value="1"/>
</dbReference>
<dbReference type="InterPro" id="IPR051398">
    <property type="entry name" value="Polysacch_Deacetylase"/>
</dbReference>
<keyword evidence="1" id="KW-0732">Signal</keyword>
<sequence length="305" mass="35082">MKRLIILIFSSFLFCSSCKQKPSFIDFTYPDGKHKALVLSYDDGTIQDIELTQLLDKHKLIGTFNLNSGYIGVTRGWPQKNGDTIYQKYVSKDSLFIIYKNHEIAVHGELHKNFTDITNKEILKEVNTDLEILTQLTKREIISMAYPFGSTNDSIAKLISNTGIVNGRTVADTYKFSLPENYMIWNPTCHDSKALDYLSEYLEMDKQELSLFYVWGHSWEFGDTKRWNNMVEFCEKIGKAKDIWSVGNGELTKYLKAIERVEINEKKIMNPADNEPIWINLSTGIEKLKAGETIKIKTVANNVYN</sequence>
<gene>
    <name evidence="3" type="ORF">H6H04_08525</name>
</gene>
<evidence type="ECO:0000259" key="2">
    <source>
        <dbReference type="PROSITE" id="PS51677"/>
    </source>
</evidence>
<protein>
    <submittedName>
        <fullName evidence="3">Polysaccharide deacetylase family protein</fullName>
    </submittedName>
</protein>
<dbReference type="InterPro" id="IPR011330">
    <property type="entry name" value="Glyco_hydro/deAcase_b/a-brl"/>
</dbReference>
<dbReference type="InterPro" id="IPR002509">
    <property type="entry name" value="NODB_dom"/>
</dbReference>
<dbReference type="EMBL" id="JACOME010000002">
    <property type="protein sequence ID" value="MBC3846422.1"/>
    <property type="molecule type" value="Genomic_DNA"/>
</dbReference>